<organism evidence="17 18">
    <name type="scientific">Pontibacterium sinense</name>
    <dbReference type="NCBI Taxonomy" id="2781979"/>
    <lineage>
        <taxon>Bacteria</taxon>
        <taxon>Pseudomonadati</taxon>
        <taxon>Pseudomonadota</taxon>
        <taxon>Gammaproteobacteria</taxon>
        <taxon>Oceanospirillales</taxon>
        <taxon>Oceanospirillaceae</taxon>
        <taxon>Pontibacterium</taxon>
    </lineage>
</organism>
<dbReference type="PANTHER" id="PTHR43547:SF3">
    <property type="entry name" value="SENSOR PROTEIN CITS"/>
    <property type="match status" value="1"/>
</dbReference>
<evidence type="ECO:0000256" key="13">
    <source>
        <dbReference type="ARBA" id="ARBA00023136"/>
    </source>
</evidence>
<dbReference type="Pfam" id="PF02518">
    <property type="entry name" value="HATPase_c"/>
    <property type="match status" value="1"/>
</dbReference>
<evidence type="ECO:0000256" key="6">
    <source>
        <dbReference type="ARBA" id="ARBA00022679"/>
    </source>
</evidence>
<dbReference type="InterPro" id="IPR036890">
    <property type="entry name" value="HATPase_C_sf"/>
</dbReference>
<dbReference type="CDD" id="cd16915">
    <property type="entry name" value="HATPase_DpiB-CitA-like"/>
    <property type="match status" value="1"/>
</dbReference>
<dbReference type="Pfam" id="PF14689">
    <property type="entry name" value="SPOB_a"/>
    <property type="match status" value="1"/>
</dbReference>
<dbReference type="EMBL" id="JADEYS010000008">
    <property type="protein sequence ID" value="MBE9397586.1"/>
    <property type="molecule type" value="Genomic_DNA"/>
</dbReference>
<dbReference type="SUPFAM" id="SSF55890">
    <property type="entry name" value="Sporulation response regulatory protein Spo0B"/>
    <property type="match status" value="1"/>
</dbReference>
<keyword evidence="18" id="KW-1185">Reference proteome</keyword>
<dbReference type="SMART" id="SM00091">
    <property type="entry name" value="PAS"/>
    <property type="match status" value="1"/>
</dbReference>
<dbReference type="InterPro" id="IPR005467">
    <property type="entry name" value="His_kinase_dom"/>
</dbReference>
<dbReference type="GO" id="GO:0006355">
    <property type="term" value="P:regulation of DNA-templated transcription"/>
    <property type="evidence" value="ECO:0007669"/>
    <property type="project" value="InterPro"/>
</dbReference>
<dbReference type="EC" id="2.7.13.3" evidence="3"/>
<evidence type="ECO:0000259" key="16">
    <source>
        <dbReference type="PROSITE" id="PS50112"/>
    </source>
</evidence>
<dbReference type="InterPro" id="IPR039506">
    <property type="entry name" value="SPOB_a"/>
</dbReference>
<dbReference type="InterPro" id="IPR013767">
    <property type="entry name" value="PAS_fold"/>
</dbReference>
<dbReference type="AlphaFoldDB" id="A0A8J7K6W9"/>
<keyword evidence="11 14" id="KW-1133">Transmembrane helix</keyword>
<evidence type="ECO:0000256" key="5">
    <source>
        <dbReference type="ARBA" id="ARBA00022553"/>
    </source>
</evidence>
<dbReference type="Gene3D" id="1.10.287.130">
    <property type="match status" value="1"/>
</dbReference>
<dbReference type="InterPro" id="IPR033463">
    <property type="entry name" value="sCache_3"/>
</dbReference>
<accession>A0A8J7K6W9</accession>
<dbReference type="Pfam" id="PF00989">
    <property type="entry name" value="PAS"/>
    <property type="match status" value="1"/>
</dbReference>
<reference evidence="17" key="1">
    <citation type="submission" date="2020-10" db="EMBL/GenBank/DDBJ databases">
        <title>Bacterium isolated from coastal waters sediment.</title>
        <authorList>
            <person name="Chen R.-J."/>
            <person name="Lu D.-C."/>
            <person name="Zhu K.-L."/>
            <person name="Du Z.-J."/>
        </authorList>
    </citation>
    <scope>NUCLEOTIDE SEQUENCE</scope>
    <source>
        <strain evidence="17">N1Y112</strain>
    </source>
</reference>
<keyword evidence="12" id="KW-0902">Two-component regulatory system</keyword>
<keyword evidence="4" id="KW-1003">Cell membrane</keyword>
<keyword evidence="13 14" id="KW-0472">Membrane</keyword>
<dbReference type="GO" id="GO:0005886">
    <property type="term" value="C:plasma membrane"/>
    <property type="evidence" value="ECO:0007669"/>
    <property type="project" value="UniProtKB-SubCell"/>
</dbReference>
<evidence type="ECO:0000256" key="3">
    <source>
        <dbReference type="ARBA" id="ARBA00012438"/>
    </source>
</evidence>
<feature type="domain" description="PAS" evidence="16">
    <location>
        <begin position="209"/>
        <end position="253"/>
    </location>
</feature>
<keyword evidence="10" id="KW-0067">ATP-binding</keyword>
<dbReference type="InterPro" id="IPR029151">
    <property type="entry name" value="Sensor-like_sf"/>
</dbReference>
<feature type="transmembrane region" description="Helical" evidence="14">
    <location>
        <begin position="12"/>
        <end position="36"/>
    </location>
</feature>
<evidence type="ECO:0000256" key="9">
    <source>
        <dbReference type="ARBA" id="ARBA00022777"/>
    </source>
</evidence>
<comment type="catalytic activity">
    <reaction evidence="1">
        <text>ATP + protein L-histidine = ADP + protein N-phospho-L-histidine.</text>
        <dbReference type="EC" id="2.7.13.3"/>
    </reaction>
</comment>
<evidence type="ECO:0000256" key="1">
    <source>
        <dbReference type="ARBA" id="ARBA00000085"/>
    </source>
</evidence>
<dbReference type="GO" id="GO:0005524">
    <property type="term" value="F:ATP binding"/>
    <property type="evidence" value="ECO:0007669"/>
    <property type="project" value="UniProtKB-KW"/>
</dbReference>
<dbReference type="SUPFAM" id="SSF103190">
    <property type="entry name" value="Sensory domain-like"/>
    <property type="match status" value="1"/>
</dbReference>
<dbReference type="Proteomes" id="UP000640333">
    <property type="component" value="Unassembled WGS sequence"/>
</dbReference>
<dbReference type="InterPro" id="IPR004358">
    <property type="entry name" value="Sig_transdc_His_kin-like_C"/>
</dbReference>
<dbReference type="Gene3D" id="3.30.565.10">
    <property type="entry name" value="Histidine kinase-like ATPase, C-terminal domain"/>
    <property type="match status" value="1"/>
</dbReference>
<feature type="transmembrane region" description="Helical" evidence="14">
    <location>
        <begin position="177"/>
        <end position="198"/>
    </location>
</feature>
<dbReference type="CDD" id="cd00130">
    <property type="entry name" value="PAS"/>
    <property type="match status" value="1"/>
</dbReference>
<evidence type="ECO:0000256" key="14">
    <source>
        <dbReference type="SAM" id="Phobius"/>
    </source>
</evidence>
<dbReference type="InterPro" id="IPR003594">
    <property type="entry name" value="HATPase_dom"/>
</dbReference>
<feature type="domain" description="Histidine kinase" evidence="15">
    <location>
        <begin position="340"/>
        <end position="535"/>
    </location>
</feature>
<protein>
    <recommendedName>
        <fullName evidence="3">histidine kinase</fullName>
        <ecNumber evidence="3">2.7.13.3</ecNumber>
    </recommendedName>
</protein>
<evidence type="ECO:0000259" key="15">
    <source>
        <dbReference type="PROSITE" id="PS50109"/>
    </source>
</evidence>
<evidence type="ECO:0000313" key="17">
    <source>
        <dbReference type="EMBL" id="MBE9397586.1"/>
    </source>
</evidence>
<proteinExistence type="predicted"/>
<evidence type="ECO:0000256" key="12">
    <source>
        <dbReference type="ARBA" id="ARBA00023012"/>
    </source>
</evidence>
<dbReference type="PANTHER" id="PTHR43547">
    <property type="entry name" value="TWO-COMPONENT HISTIDINE KINASE"/>
    <property type="match status" value="1"/>
</dbReference>
<dbReference type="PROSITE" id="PS50109">
    <property type="entry name" value="HIS_KIN"/>
    <property type="match status" value="1"/>
</dbReference>
<evidence type="ECO:0000256" key="11">
    <source>
        <dbReference type="ARBA" id="ARBA00022989"/>
    </source>
</evidence>
<dbReference type="InterPro" id="IPR016120">
    <property type="entry name" value="Sig_transdc_His_kin_SpoOB"/>
</dbReference>
<keyword evidence="9 17" id="KW-0418">Kinase</keyword>
<evidence type="ECO:0000313" key="18">
    <source>
        <dbReference type="Proteomes" id="UP000640333"/>
    </source>
</evidence>
<evidence type="ECO:0000256" key="4">
    <source>
        <dbReference type="ARBA" id="ARBA00022475"/>
    </source>
</evidence>
<dbReference type="PROSITE" id="PS50112">
    <property type="entry name" value="PAS"/>
    <property type="match status" value="1"/>
</dbReference>
<dbReference type="SMART" id="SM00387">
    <property type="entry name" value="HATPase_c"/>
    <property type="match status" value="1"/>
</dbReference>
<evidence type="ECO:0000256" key="7">
    <source>
        <dbReference type="ARBA" id="ARBA00022692"/>
    </source>
</evidence>
<dbReference type="RefSeq" id="WP_193953136.1">
    <property type="nucleotide sequence ID" value="NZ_JADEYS010000008.1"/>
</dbReference>
<keyword evidence="6" id="KW-0808">Transferase</keyword>
<dbReference type="PRINTS" id="PR00344">
    <property type="entry name" value="BCTRLSENSOR"/>
</dbReference>
<comment type="caution">
    <text evidence="17">The sequence shown here is derived from an EMBL/GenBank/DDBJ whole genome shotgun (WGS) entry which is preliminary data.</text>
</comment>
<keyword evidence="7 14" id="KW-0812">Transmembrane</keyword>
<evidence type="ECO:0000256" key="10">
    <source>
        <dbReference type="ARBA" id="ARBA00022840"/>
    </source>
</evidence>
<keyword evidence="5" id="KW-0597">Phosphoprotein</keyword>
<sequence>MTILNRLKLKSRMILILGLMALVQTGLIGLFALHYLQQSLDEQIGQRALHVAKTIAAMPSVVEAVEGGDIRYLQPISLLLAEKTQARFVVIGNINGIRLAHPNPYKIGQSMADDEGDDSAEALVHGKGYISKALGSLGWSMRGKAPIYSEDGHKVVGVISVGYDLNRVAEIIQRYRLTLILVIIGSFVLSALIAVWFANHFKQAIFGLEPEQIARLFEEQKATLGSVREGIIAINAEGKVTTFNPAAVETLGLPEGTQLSGKNIKDVIPDSSLLEVLKSGIPQYDRELWLNDHTFVANRLPMKQGDKITGVVSSFRRKDELDQVSKKLTRIQQYADTLRSQAHEYSNKLHTIAGLIQIGANDEALALIGQESRSHQKLIRLLLDAVPDPILAGCLLGKYNRARELGLRLKIDPESRMTELPDHLPREQLVSILGNLIDNALEATLHSDKAAGEVTLSMSDFGNDLIFEIEDQGPGIDEAEQLRIFEKGVSSKAKEGRGIGLHLVKNLLDNLGGTVTVEPASQLGSRFIVYIPKQREQRSVQAE</sequence>
<name>A0A8J7K6W9_9GAMM</name>
<dbReference type="SUPFAM" id="SSF55785">
    <property type="entry name" value="PYP-like sensor domain (PAS domain)"/>
    <property type="match status" value="1"/>
</dbReference>
<gene>
    <name evidence="17" type="ORF">IOQ59_09975</name>
</gene>
<dbReference type="FunFam" id="3.30.450.20:FF:000018">
    <property type="entry name" value="Sensor histidine kinase DcuS"/>
    <property type="match status" value="1"/>
</dbReference>
<evidence type="ECO:0000256" key="2">
    <source>
        <dbReference type="ARBA" id="ARBA00004651"/>
    </source>
</evidence>
<evidence type="ECO:0000256" key="8">
    <source>
        <dbReference type="ARBA" id="ARBA00022741"/>
    </source>
</evidence>
<dbReference type="InterPro" id="IPR000014">
    <property type="entry name" value="PAS"/>
</dbReference>
<dbReference type="SUPFAM" id="SSF55874">
    <property type="entry name" value="ATPase domain of HSP90 chaperone/DNA topoisomerase II/histidine kinase"/>
    <property type="match status" value="1"/>
</dbReference>
<comment type="subcellular location">
    <subcellularLocation>
        <location evidence="2">Cell membrane</location>
        <topology evidence="2">Multi-pass membrane protein</topology>
    </subcellularLocation>
</comment>
<dbReference type="Pfam" id="PF17203">
    <property type="entry name" value="sCache_3_2"/>
    <property type="match status" value="1"/>
</dbReference>
<dbReference type="InterPro" id="IPR035965">
    <property type="entry name" value="PAS-like_dom_sf"/>
</dbReference>
<dbReference type="GO" id="GO:0000155">
    <property type="term" value="F:phosphorelay sensor kinase activity"/>
    <property type="evidence" value="ECO:0007669"/>
    <property type="project" value="InterPro"/>
</dbReference>
<keyword evidence="8" id="KW-0547">Nucleotide-binding</keyword>
<dbReference type="Gene3D" id="3.30.450.20">
    <property type="entry name" value="PAS domain"/>
    <property type="match status" value="2"/>
</dbReference>